<evidence type="ECO:0000259" key="3">
    <source>
        <dbReference type="Pfam" id="PF24883"/>
    </source>
</evidence>
<feature type="region of interest" description="Disordered" evidence="2">
    <location>
        <begin position="864"/>
        <end position="903"/>
    </location>
</feature>
<name>A0AAN6YLZ6_9PEZI</name>
<dbReference type="InterPro" id="IPR002110">
    <property type="entry name" value="Ankyrin_rpt"/>
</dbReference>
<evidence type="ECO:0000313" key="5">
    <source>
        <dbReference type="Proteomes" id="UP001301958"/>
    </source>
</evidence>
<dbReference type="PANTHER" id="PTHR10039">
    <property type="entry name" value="AMELOGENIN"/>
    <property type="match status" value="1"/>
</dbReference>
<comment type="caution">
    <text evidence="4">The sequence shown here is derived from an EMBL/GenBank/DDBJ whole genome shotgun (WGS) entry which is preliminary data.</text>
</comment>
<dbReference type="Proteomes" id="UP001301958">
    <property type="component" value="Unassembled WGS sequence"/>
</dbReference>
<protein>
    <recommendedName>
        <fullName evidence="3">Nephrocystin 3-like N-terminal domain-containing protein</fullName>
    </recommendedName>
</protein>
<evidence type="ECO:0000256" key="2">
    <source>
        <dbReference type="SAM" id="MobiDB-lite"/>
    </source>
</evidence>
<keyword evidence="1" id="KW-0677">Repeat</keyword>
<organism evidence="4 5">
    <name type="scientific">Podospora fimiseda</name>
    <dbReference type="NCBI Taxonomy" id="252190"/>
    <lineage>
        <taxon>Eukaryota</taxon>
        <taxon>Fungi</taxon>
        <taxon>Dikarya</taxon>
        <taxon>Ascomycota</taxon>
        <taxon>Pezizomycotina</taxon>
        <taxon>Sordariomycetes</taxon>
        <taxon>Sordariomycetidae</taxon>
        <taxon>Sordariales</taxon>
        <taxon>Podosporaceae</taxon>
        <taxon>Podospora</taxon>
    </lineage>
</organism>
<evidence type="ECO:0000256" key="1">
    <source>
        <dbReference type="ARBA" id="ARBA00022737"/>
    </source>
</evidence>
<dbReference type="Gene3D" id="1.25.40.20">
    <property type="entry name" value="Ankyrin repeat-containing domain"/>
    <property type="match status" value="1"/>
</dbReference>
<dbReference type="SMART" id="SM00248">
    <property type="entry name" value="ANK"/>
    <property type="match status" value="1"/>
</dbReference>
<reference evidence="4" key="1">
    <citation type="journal article" date="2023" name="Mol. Phylogenet. Evol.">
        <title>Genome-scale phylogeny and comparative genomics of the fungal order Sordariales.</title>
        <authorList>
            <person name="Hensen N."/>
            <person name="Bonometti L."/>
            <person name="Westerberg I."/>
            <person name="Brannstrom I.O."/>
            <person name="Guillou S."/>
            <person name="Cros-Aarteil S."/>
            <person name="Calhoun S."/>
            <person name="Haridas S."/>
            <person name="Kuo A."/>
            <person name="Mondo S."/>
            <person name="Pangilinan J."/>
            <person name="Riley R."/>
            <person name="LaButti K."/>
            <person name="Andreopoulos B."/>
            <person name="Lipzen A."/>
            <person name="Chen C."/>
            <person name="Yan M."/>
            <person name="Daum C."/>
            <person name="Ng V."/>
            <person name="Clum A."/>
            <person name="Steindorff A."/>
            <person name="Ohm R.A."/>
            <person name="Martin F."/>
            <person name="Silar P."/>
            <person name="Natvig D.O."/>
            <person name="Lalanne C."/>
            <person name="Gautier V."/>
            <person name="Ament-Velasquez S.L."/>
            <person name="Kruys A."/>
            <person name="Hutchinson M.I."/>
            <person name="Powell A.J."/>
            <person name="Barry K."/>
            <person name="Miller A.N."/>
            <person name="Grigoriev I.V."/>
            <person name="Debuchy R."/>
            <person name="Gladieux P."/>
            <person name="Hiltunen Thoren M."/>
            <person name="Johannesson H."/>
        </authorList>
    </citation>
    <scope>NUCLEOTIDE SEQUENCE</scope>
    <source>
        <strain evidence="4">CBS 990.96</strain>
    </source>
</reference>
<sequence length="903" mass="100287">MSDPIALLSTVAGHIQLAIKVYDFAMECWGCYKECVEFRLAVVETKGLQSTFESVEFVLKSSKSDQEKAVFDQRLGGPIKECRAEMEKLLALFRDALQKARDSGDTDWKQKTKRVFAVLEFDTRKKAEVKGVLANIQRHRGTISLGLLGGLHEEISKMSKTLDKVDGEVKQALAEIDGSTRMAVCKWTTNGKPGSKKTPQGLAAPDFSGSVASTAQAKLSWLPLWLTKPKRRDECSFCYCDHSRNQDETVSFLAAVLKQFCQEAKSIPVSLKGYYETSTLPSVEQLLECIEAVLGFFNTRVCVVVDALDESKPYTKLLKTIVYLGSNRRLSSLSIAVTSRPHEDIRQGLNGIAMPHDLNPNPGVNKDIVQYIETQLKNETFNPCRYPGKRPSASHPSPCPHPGRYGQQLQGGQNIICFRHGHIIRAANPETANFFDLGALTRACGPLIRLSDRGWVNLAHYTVREYLESPRLEKHKSDVLRSFSLPESKRDSMLILIHLMVAETSPQSPSVAKDASFQRLRRVAIDTVRAAILFSPSGMTSTPEHTRILITLLNPFSPSFLFKKVTDKKKVTSSSVPDRKVSQRLSWGIDFSGTPVRGSSDGKIAAHLMMILDAECSNTLLTEFVKFVNVSRDQLRKILIFKLAANITPNPHTYNGAMTPVQVVGSLLDLFIKAQSLGYQTHSTVRLLLNNYAEYYPEHAGNLVTQILFHDQLLCNVEKGRNTCGIRRTLKAGSPATRSKNAKYTPLQVACAAVDVEAVKLLVRHHANPNELGDENAEDRMDFVPRLFGPNLFSDPVNFNWTAKMSPLEVLKTGTRLAKGELLKEVERLKKQKQLTVMDRCKEKRLLEEVAKLDKAYREIKEVLTGKAASQSKKQGQGQPVGSPVAVKGQSGKPPQPRTSAGP</sequence>
<dbReference type="PANTHER" id="PTHR10039:SF16">
    <property type="entry name" value="GPI INOSITOL-DEACYLASE"/>
    <property type="match status" value="1"/>
</dbReference>
<dbReference type="Pfam" id="PF24883">
    <property type="entry name" value="NPHP3_N"/>
    <property type="match status" value="1"/>
</dbReference>
<dbReference type="EMBL" id="MU865535">
    <property type="protein sequence ID" value="KAK4221564.1"/>
    <property type="molecule type" value="Genomic_DNA"/>
</dbReference>
<dbReference type="InterPro" id="IPR036770">
    <property type="entry name" value="Ankyrin_rpt-contain_sf"/>
</dbReference>
<proteinExistence type="predicted"/>
<gene>
    <name evidence="4" type="ORF">QBC38DRAFT_549913</name>
</gene>
<feature type="domain" description="Nephrocystin 3-like N-terminal" evidence="3">
    <location>
        <begin position="231"/>
        <end position="340"/>
    </location>
</feature>
<evidence type="ECO:0000313" key="4">
    <source>
        <dbReference type="EMBL" id="KAK4221564.1"/>
    </source>
</evidence>
<dbReference type="InterPro" id="IPR056884">
    <property type="entry name" value="NPHP3-like_N"/>
</dbReference>
<keyword evidence="5" id="KW-1185">Reference proteome</keyword>
<dbReference type="AlphaFoldDB" id="A0AAN6YLZ6"/>
<accession>A0AAN6YLZ6</accession>
<feature type="compositionally biased region" description="Polar residues" evidence="2">
    <location>
        <begin position="868"/>
        <end position="880"/>
    </location>
</feature>
<reference evidence="4" key="2">
    <citation type="submission" date="2023-05" db="EMBL/GenBank/DDBJ databases">
        <authorList>
            <consortium name="Lawrence Berkeley National Laboratory"/>
            <person name="Steindorff A."/>
            <person name="Hensen N."/>
            <person name="Bonometti L."/>
            <person name="Westerberg I."/>
            <person name="Brannstrom I.O."/>
            <person name="Guillou S."/>
            <person name="Cros-Aarteil S."/>
            <person name="Calhoun S."/>
            <person name="Haridas S."/>
            <person name="Kuo A."/>
            <person name="Mondo S."/>
            <person name="Pangilinan J."/>
            <person name="Riley R."/>
            <person name="Labutti K."/>
            <person name="Andreopoulos B."/>
            <person name="Lipzen A."/>
            <person name="Chen C."/>
            <person name="Yanf M."/>
            <person name="Daum C."/>
            <person name="Ng V."/>
            <person name="Clum A."/>
            <person name="Ohm R."/>
            <person name="Martin F."/>
            <person name="Silar P."/>
            <person name="Natvig D."/>
            <person name="Lalanne C."/>
            <person name="Gautier V."/>
            <person name="Ament-Velasquez S.L."/>
            <person name="Kruys A."/>
            <person name="Hutchinson M.I."/>
            <person name="Powell A.J."/>
            <person name="Barry K."/>
            <person name="Miller A.N."/>
            <person name="Grigoriev I.V."/>
            <person name="Debuchy R."/>
            <person name="Gladieux P."/>
            <person name="Thoren M.H."/>
            <person name="Johannesson H."/>
        </authorList>
    </citation>
    <scope>NUCLEOTIDE SEQUENCE</scope>
    <source>
        <strain evidence="4">CBS 990.96</strain>
    </source>
</reference>